<evidence type="ECO:0000256" key="3">
    <source>
        <dbReference type="ARBA" id="ARBA00022989"/>
    </source>
</evidence>
<keyword evidence="9" id="KW-1185">Reference proteome</keyword>
<evidence type="ECO:0000256" key="4">
    <source>
        <dbReference type="ARBA" id="ARBA00023136"/>
    </source>
</evidence>
<feature type="transmembrane region" description="Helical" evidence="6">
    <location>
        <begin position="148"/>
        <end position="167"/>
    </location>
</feature>
<evidence type="ECO:0000256" key="2">
    <source>
        <dbReference type="ARBA" id="ARBA00022692"/>
    </source>
</evidence>
<evidence type="ECO:0000259" key="7">
    <source>
        <dbReference type="PROSITE" id="PS50850"/>
    </source>
</evidence>
<dbReference type="OrthoDB" id="5086884at2759"/>
<dbReference type="Proteomes" id="UP000235371">
    <property type="component" value="Unassembled WGS sequence"/>
</dbReference>
<dbReference type="InterPro" id="IPR036259">
    <property type="entry name" value="MFS_trans_sf"/>
</dbReference>
<dbReference type="RefSeq" id="XP_024741910.1">
    <property type="nucleotide sequence ID" value="XM_024876653.1"/>
</dbReference>
<feature type="transmembrane region" description="Helical" evidence="6">
    <location>
        <begin position="462"/>
        <end position="487"/>
    </location>
</feature>
<feature type="transmembrane region" description="Helical" evidence="6">
    <location>
        <begin position="174"/>
        <end position="193"/>
    </location>
</feature>
<reference evidence="8 9" key="1">
    <citation type="submission" date="2016-04" db="EMBL/GenBank/DDBJ databases">
        <title>A degradative enzymes factory behind the ericoid mycorrhizal symbiosis.</title>
        <authorList>
            <consortium name="DOE Joint Genome Institute"/>
            <person name="Martino E."/>
            <person name="Morin E."/>
            <person name="Grelet G."/>
            <person name="Kuo A."/>
            <person name="Kohler A."/>
            <person name="Daghino S."/>
            <person name="Barry K."/>
            <person name="Choi C."/>
            <person name="Cichocki N."/>
            <person name="Clum A."/>
            <person name="Copeland A."/>
            <person name="Hainaut M."/>
            <person name="Haridas S."/>
            <person name="Labutti K."/>
            <person name="Lindquist E."/>
            <person name="Lipzen A."/>
            <person name="Khouja H.-R."/>
            <person name="Murat C."/>
            <person name="Ohm R."/>
            <person name="Olson A."/>
            <person name="Spatafora J."/>
            <person name="Veneault-Fourrey C."/>
            <person name="Henrissat B."/>
            <person name="Grigoriev I."/>
            <person name="Martin F."/>
            <person name="Perotto S."/>
        </authorList>
    </citation>
    <scope>NUCLEOTIDE SEQUENCE [LARGE SCALE GENOMIC DNA]</scope>
    <source>
        <strain evidence="8 9">E</strain>
    </source>
</reference>
<organism evidence="8 9">
    <name type="scientific">Hyaloscypha bicolor E</name>
    <dbReference type="NCBI Taxonomy" id="1095630"/>
    <lineage>
        <taxon>Eukaryota</taxon>
        <taxon>Fungi</taxon>
        <taxon>Dikarya</taxon>
        <taxon>Ascomycota</taxon>
        <taxon>Pezizomycotina</taxon>
        <taxon>Leotiomycetes</taxon>
        <taxon>Helotiales</taxon>
        <taxon>Hyaloscyphaceae</taxon>
        <taxon>Hyaloscypha</taxon>
        <taxon>Hyaloscypha bicolor</taxon>
    </lineage>
</organism>
<feature type="transmembrane region" description="Helical" evidence="6">
    <location>
        <begin position="375"/>
        <end position="397"/>
    </location>
</feature>
<feature type="transmembrane region" description="Helical" evidence="6">
    <location>
        <begin position="499"/>
        <end position="519"/>
    </location>
</feature>
<dbReference type="Pfam" id="PF07690">
    <property type="entry name" value="MFS_1"/>
    <property type="match status" value="1"/>
</dbReference>
<feature type="region of interest" description="Disordered" evidence="5">
    <location>
        <begin position="576"/>
        <end position="601"/>
    </location>
</feature>
<dbReference type="PANTHER" id="PTHR42718">
    <property type="entry name" value="MAJOR FACILITATOR SUPERFAMILY MULTIDRUG TRANSPORTER MFSC"/>
    <property type="match status" value="1"/>
</dbReference>
<dbReference type="CDD" id="cd17476">
    <property type="entry name" value="MFS_Amf1_MDR_like"/>
    <property type="match status" value="1"/>
</dbReference>
<feature type="transmembrane region" description="Helical" evidence="6">
    <location>
        <begin position="539"/>
        <end position="558"/>
    </location>
</feature>
<dbReference type="AlphaFoldDB" id="A0A2J6TPR1"/>
<dbReference type="Gene3D" id="1.20.1720.10">
    <property type="entry name" value="Multidrug resistance protein D"/>
    <property type="match status" value="1"/>
</dbReference>
<dbReference type="InterPro" id="IPR011701">
    <property type="entry name" value="MFS"/>
</dbReference>
<feature type="transmembrane region" description="Helical" evidence="6">
    <location>
        <begin position="262"/>
        <end position="283"/>
    </location>
</feature>
<dbReference type="SUPFAM" id="SSF103473">
    <property type="entry name" value="MFS general substrate transporter"/>
    <property type="match status" value="1"/>
</dbReference>
<dbReference type="PANTHER" id="PTHR42718:SF36">
    <property type="entry name" value="MULTIDRUG TRANSPORTER, PUTATIVE (AFU_ORTHOLOGUE AFUA_4G13820)-RELATED"/>
    <property type="match status" value="1"/>
</dbReference>
<feature type="transmembrane region" description="Helical" evidence="6">
    <location>
        <begin position="333"/>
        <end position="354"/>
    </location>
</feature>
<feature type="transmembrane region" description="Helical" evidence="6">
    <location>
        <begin position="303"/>
        <end position="321"/>
    </location>
</feature>
<dbReference type="InterPro" id="IPR020846">
    <property type="entry name" value="MFS_dom"/>
</dbReference>
<sequence>MSVENPQSQVARPHSQAQSNCPPSETINQLSTHDSNSSTDSIYLVQVNDAALAAAYQDEFASPTSPGRLEKESSLHDGAPAVEESLKVRLEQLGRQRPEVFGSVWAEIGFVFSTSMSQVLSEYFVSGFTVILPTLVKDLDIPAASSTWPASAFSLTVASFLLIFGRAADMFGGYPVYVAGMIWLTAWSLIAGFSTNEIMLNFCRALQGLGPAAFLPSSVMILGSIYRPGPRKNLIFSIYGASAPLGFFIGIFFAGVTAEYTIWGWYFWVGSILAGITALTAYLTIPSDIQEKFNATSKVQMDWPGAVLSVSGLVLFTFAVIDSSHAPQQWKTPYIYTLLIVGSILLLTTAYVEVGVAEQPLLPVSLFKLPCMPALVIALFFTYGSLGVFLLYATFYMESVMGASPLQVVAWYVPMALGGCIIATFGGFVLHLLPGTILIIISGISWIVAPLLFAIMPQSALYWAYIFPSMICATVGIDITFTVANIFITTSLPRKQQGLAGAVIMLLLHLGIAVMLGFADVVNTYTVASLDMRRSYHAVFWFEVACASAALVILVLFVKIKKAESELTVDERAKLESSDGGGVWREDQDAGRRAVESREGE</sequence>
<name>A0A2J6TPR1_9HELO</name>
<keyword evidence="4 6" id="KW-0472">Membrane</keyword>
<feature type="transmembrane region" description="Helical" evidence="6">
    <location>
        <begin position="233"/>
        <end position="256"/>
    </location>
</feature>
<evidence type="ECO:0000256" key="6">
    <source>
        <dbReference type="SAM" id="Phobius"/>
    </source>
</evidence>
<dbReference type="EMBL" id="KZ613747">
    <property type="protein sequence ID" value="PMD65006.1"/>
    <property type="molecule type" value="Genomic_DNA"/>
</dbReference>
<feature type="transmembrane region" description="Helical" evidence="6">
    <location>
        <begin position="409"/>
        <end position="430"/>
    </location>
</feature>
<feature type="transmembrane region" description="Helical" evidence="6">
    <location>
        <begin position="437"/>
        <end position="456"/>
    </location>
</feature>
<dbReference type="FunFam" id="1.20.1250.20:FF:000447">
    <property type="entry name" value="MFS multidrug transporter, putative"/>
    <property type="match status" value="1"/>
</dbReference>
<dbReference type="PROSITE" id="PS50850">
    <property type="entry name" value="MFS"/>
    <property type="match status" value="1"/>
</dbReference>
<evidence type="ECO:0000313" key="9">
    <source>
        <dbReference type="Proteomes" id="UP000235371"/>
    </source>
</evidence>
<dbReference type="GO" id="GO:0016020">
    <property type="term" value="C:membrane"/>
    <property type="evidence" value="ECO:0007669"/>
    <property type="project" value="UniProtKB-SubCell"/>
</dbReference>
<evidence type="ECO:0000313" key="8">
    <source>
        <dbReference type="EMBL" id="PMD65006.1"/>
    </source>
</evidence>
<feature type="compositionally biased region" description="Basic and acidic residues" evidence="5">
    <location>
        <begin position="584"/>
        <end position="601"/>
    </location>
</feature>
<keyword evidence="3 6" id="KW-1133">Transmembrane helix</keyword>
<evidence type="ECO:0000256" key="1">
    <source>
        <dbReference type="ARBA" id="ARBA00004141"/>
    </source>
</evidence>
<feature type="region of interest" description="Disordered" evidence="5">
    <location>
        <begin position="1"/>
        <end position="37"/>
    </location>
</feature>
<keyword evidence="2 6" id="KW-0812">Transmembrane</keyword>
<dbReference type="Gene3D" id="1.20.1250.20">
    <property type="entry name" value="MFS general substrate transporter like domains"/>
    <property type="match status" value="1"/>
</dbReference>
<comment type="subcellular location">
    <subcellularLocation>
        <location evidence="1">Membrane</location>
        <topology evidence="1">Multi-pass membrane protein</topology>
    </subcellularLocation>
</comment>
<feature type="transmembrane region" description="Helical" evidence="6">
    <location>
        <begin position="205"/>
        <end position="226"/>
    </location>
</feature>
<dbReference type="GO" id="GO:0022857">
    <property type="term" value="F:transmembrane transporter activity"/>
    <property type="evidence" value="ECO:0007669"/>
    <property type="project" value="InterPro"/>
</dbReference>
<protein>
    <submittedName>
        <fullName evidence="8">MFS multidrug transporter-like protein</fullName>
    </submittedName>
</protein>
<dbReference type="GeneID" id="36584732"/>
<feature type="domain" description="Major facilitator superfamily (MFS) profile" evidence="7">
    <location>
        <begin position="110"/>
        <end position="562"/>
    </location>
</feature>
<proteinExistence type="predicted"/>
<gene>
    <name evidence="8" type="ORF">K444DRAFT_554455</name>
</gene>
<accession>A0A2J6TPR1</accession>
<dbReference type="InParanoid" id="A0A2J6TPR1"/>
<feature type="transmembrane region" description="Helical" evidence="6">
    <location>
        <begin position="119"/>
        <end position="136"/>
    </location>
</feature>
<evidence type="ECO:0000256" key="5">
    <source>
        <dbReference type="SAM" id="MobiDB-lite"/>
    </source>
</evidence>